<dbReference type="GO" id="GO:0045505">
    <property type="term" value="F:dynein intermediate chain binding"/>
    <property type="evidence" value="ECO:0007669"/>
    <property type="project" value="UniProtKB-UniRule"/>
</dbReference>
<comment type="function">
    <text evidence="9">Acts as one of several non-catalytic accessory components of the cytoplasmic dynein 1 complex that are thought to be involved in linking dynein to cargos and to adapter proteins that regulate dynein function. Cytoplasmic dynein 1 acts as a motor for the intracellular retrograde motility of vesicles and organelles along microtubules.</text>
</comment>
<keyword evidence="6 10" id="KW-0243">Dynein</keyword>
<evidence type="ECO:0000256" key="1">
    <source>
        <dbReference type="ARBA" id="ARBA00004245"/>
    </source>
</evidence>
<keyword evidence="13" id="KW-1185">Reference proteome</keyword>
<proteinExistence type="inferred from homology"/>
<dbReference type="Proteomes" id="UP000195570">
    <property type="component" value="Unassembled WGS sequence"/>
</dbReference>
<dbReference type="GO" id="GO:0005868">
    <property type="term" value="C:cytoplasmic dynein complex"/>
    <property type="evidence" value="ECO:0007669"/>
    <property type="project" value="UniProtKB-UniRule"/>
</dbReference>
<evidence type="ECO:0000313" key="13">
    <source>
        <dbReference type="Proteomes" id="UP000195570"/>
    </source>
</evidence>
<protein>
    <recommendedName>
        <fullName evidence="10">Dynein light chain roadblock</fullName>
    </recommendedName>
</protein>
<gene>
    <name evidence="12" type="ORF">TEOVI_000500200</name>
</gene>
<evidence type="ECO:0000256" key="3">
    <source>
        <dbReference type="ARBA" id="ARBA00022448"/>
    </source>
</evidence>
<evidence type="ECO:0000256" key="8">
    <source>
        <dbReference type="ARBA" id="ARBA00023212"/>
    </source>
</evidence>
<reference evidence="12" key="1">
    <citation type="submission" date="2016-09" db="EMBL/GenBank/DDBJ databases">
        <authorList>
            <person name="Hebert L."/>
            <person name="Moumen B."/>
        </authorList>
    </citation>
    <scope>NUCLEOTIDE SEQUENCE [LARGE SCALE GENOMIC DNA]</scope>
    <source>
        <strain evidence="12">OVI</strain>
    </source>
</reference>
<name>A0A1G4I5Z2_TRYEQ</name>
<dbReference type="GO" id="GO:0007018">
    <property type="term" value="P:microtubule-based movement"/>
    <property type="evidence" value="ECO:0007669"/>
    <property type="project" value="UniProtKB-UniRule"/>
</dbReference>
<dbReference type="Gene3D" id="3.30.450.30">
    <property type="entry name" value="Dynein light chain 2a, cytoplasmic"/>
    <property type="match status" value="1"/>
</dbReference>
<evidence type="ECO:0000256" key="9">
    <source>
        <dbReference type="ARBA" id="ARBA00025362"/>
    </source>
</evidence>
<dbReference type="PIRSF" id="PIRSF009998">
    <property type="entry name" value="DLC7"/>
    <property type="match status" value="1"/>
</dbReference>
<dbReference type="PANTHER" id="PTHR10779">
    <property type="entry name" value="DYNEIN LIGHT CHAIN ROADBLOCK"/>
    <property type="match status" value="1"/>
</dbReference>
<dbReference type="GO" id="GO:0005737">
    <property type="term" value="C:cytoplasm"/>
    <property type="evidence" value="ECO:0007669"/>
    <property type="project" value="UniProtKB-UniRule"/>
</dbReference>
<feature type="domain" description="Roadblock/LAMTOR2" evidence="11">
    <location>
        <begin position="6"/>
        <end position="94"/>
    </location>
</feature>
<dbReference type="SMART" id="SM00960">
    <property type="entry name" value="Robl_LC7"/>
    <property type="match status" value="1"/>
</dbReference>
<accession>A0A1G4I5Z2</accession>
<keyword evidence="5 10" id="KW-0493">Microtubule</keyword>
<keyword evidence="4 10" id="KW-0963">Cytoplasm</keyword>
<comment type="subcellular location">
    <subcellularLocation>
        <location evidence="1 10">Cytoplasm</location>
        <location evidence="1 10">Cytoskeleton</location>
    </subcellularLocation>
</comment>
<dbReference type="InterPro" id="IPR016561">
    <property type="entry name" value="DYNLRB1/2"/>
</dbReference>
<dbReference type="SUPFAM" id="SSF103196">
    <property type="entry name" value="Roadblock/LC7 domain"/>
    <property type="match status" value="1"/>
</dbReference>
<evidence type="ECO:0000256" key="7">
    <source>
        <dbReference type="ARBA" id="ARBA00023175"/>
    </source>
</evidence>
<keyword evidence="8 10" id="KW-0206">Cytoskeleton</keyword>
<dbReference type="RefSeq" id="XP_067078654.1">
    <property type="nucleotide sequence ID" value="XM_067222553.1"/>
</dbReference>
<evidence type="ECO:0000256" key="2">
    <source>
        <dbReference type="ARBA" id="ARBA00007191"/>
    </source>
</evidence>
<evidence type="ECO:0000259" key="11">
    <source>
        <dbReference type="SMART" id="SM00960"/>
    </source>
</evidence>
<dbReference type="EMBL" id="CZPT02000727">
    <property type="protein sequence ID" value="SCU67325.1"/>
    <property type="molecule type" value="Genomic_DNA"/>
</dbReference>
<keyword evidence="3 10" id="KW-0813">Transport</keyword>
<dbReference type="Pfam" id="PF03259">
    <property type="entry name" value="Robl_LC7"/>
    <property type="match status" value="1"/>
</dbReference>
<dbReference type="GeneID" id="92378942"/>
<comment type="similarity">
    <text evidence="2 10">Belongs to the GAMAD family.</text>
</comment>
<dbReference type="AlphaFoldDB" id="A0A1G4I5Z2"/>
<evidence type="ECO:0000256" key="4">
    <source>
        <dbReference type="ARBA" id="ARBA00022490"/>
    </source>
</evidence>
<comment type="caution">
    <text evidence="12">The sequence shown here is derived from an EMBL/GenBank/DDBJ whole genome shotgun (WGS) entry which is preliminary data.</text>
</comment>
<organism evidence="12 13">
    <name type="scientific">Trypanosoma equiperdum</name>
    <dbReference type="NCBI Taxonomy" id="5694"/>
    <lineage>
        <taxon>Eukaryota</taxon>
        <taxon>Discoba</taxon>
        <taxon>Euglenozoa</taxon>
        <taxon>Kinetoplastea</taxon>
        <taxon>Metakinetoplastina</taxon>
        <taxon>Trypanosomatida</taxon>
        <taxon>Trypanosomatidae</taxon>
        <taxon>Trypanosoma</taxon>
    </lineage>
</organism>
<dbReference type="VEuPathDB" id="TriTrypDB:TEOVI_000500200"/>
<evidence type="ECO:0000313" key="12">
    <source>
        <dbReference type="EMBL" id="SCU67325.1"/>
    </source>
</evidence>
<sequence>MTSERVESVLELITYTKGVAGAVVCNRNGEPIRDSFQDLDRNRAVAYSNMAADLARDAALLFSADESLDAVRVRSLNNEIIIKCHEEFLLVVIQELTK</sequence>
<keyword evidence="7 10" id="KW-0505">Motor protein</keyword>
<dbReference type="GO" id="GO:0005874">
    <property type="term" value="C:microtubule"/>
    <property type="evidence" value="ECO:0007669"/>
    <property type="project" value="UniProtKB-UniRule"/>
</dbReference>
<evidence type="ECO:0000256" key="6">
    <source>
        <dbReference type="ARBA" id="ARBA00023017"/>
    </source>
</evidence>
<evidence type="ECO:0000256" key="10">
    <source>
        <dbReference type="PIRNR" id="PIRNR009998"/>
    </source>
</evidence>
<evidence type="ECO:0000256" key="5">
    <source>
        <dbReference type="ARBA" id="ARBA00022701"/>
    </source>
</evidence>
<dbReference type="InterPro" id="IPR004942">
    <property type="entry name" value="Roadblock/LAMTOR2_dom"/>
</dbReference>